<gene>
    <name evidence="4" type="ORF">FHR80_003562</name>
</gene>
<dbReference type="Pfam" id="PF17926">
    <property type="entry name" value="TetR_C_21"/>
    <property type="match status" value="1"/>
</dbReference>
<dbReference type="RefSeq" id="WP_183297388.1">
    <property type="nucleotide sequence ID" value="NZ_JACHVX010000005.1"/>
</dbReference>
<dbReference type="Pfam" id="PF00440">
    <property type="entry name" value="TetR_N"/>
    <property type="match status" value="1"/>
</dbReference>
<feature type="DNA-binding region" description="H-T-H motif" evidence="2">
    <location>
        <begin position="29"/>
        <end position="48"/>
    </location>
</feature>
<dbReference type="PANTHER" id="PTHR30328">
    <property type="entry name" value="TRANSCRIPTIONAL REPRESSOR"/>
    <property type="match status" value="1"/>
</dbReference>
<dbReference type="InterPro" id="IPR001647">
    <property type="entry name" value="HTH_TetR"/>
</dbReference>
<dbReference type="Gene3D" id="1.10.357.10">
    <property type="entry name" value="Tetracycline Repressor, domain 2"/>
    <property type="match status" value="1"/>
</dbReference>
<dbReference type="InterPro" id="IPR036271">
    <property type="entry name" value="Tet_transcr_reg_TetR-rel_C_sf"/>
</dbReference>
<evidence type="ECO:0000313" key="4">
    <source>
        <dbReference type="EMBL" id="MBB2924629.1"/>
    </source>
</evidence>
<sequence length="205" mass="21866">MREDGVQTRAKIRDAAHTEFAAHGLAGARVDRIAKAAGANVQRIYAYHPDKLGLFRACVLDAVAALDRAVGDPTDVVTLAGRMFDHVGRDGHTLRILTWARLELEDDLPELIASSGTDPLRHVRALADAGRIDPRWAPEDVLAVLIGFCEAWNTISARPATTPAAAARRRDLVLHLATQLTPDTAPGVAAVAVSRPRGGGTPPRG</sequence>
<dbReference type="InterPro" id="IPR009057">
    <property type="entry name" value="Homeodomain-like_sf"/>
</dbReference>
<evidence type="ECO:0000259" key="3">
    <source>
        <dbReference type="PROSITE" id="PS50977"/>
    </source>
</evidence>
<dbReference type="InterPro" id="IPR041467">
    <property type="entry name" value="Sco4008_C"/>
</dbReference>
<evidence type="ECO:0000256" key="2">
    <source>
        <dbReference type="PROSITE-ProRule" id="PRU00335"/>
    </source>
</evidence>
<dbReference type="SUPFAM" id="SSF48498">
    <property type="entry name" value="Tetracyclin repressor-like, C-terminal domain"/>
    <property type="match status" value="1"/>
</dbReference>
<organism evidence="4 5">
    <name type="scientific">Cellulomonas cellasea</name>
    <dbReference type="NCBI Taxonomy" id="43670"/>
    <lineage>
        <taxon>Bacteria</taxon>
        <taxon>Bacillati</taxon>
        <taxon>Actinomycetota</taxon>
        <taxon>Actinomycetes</taxon>
        <taxon>Micrococcales</taxon>
        <taxon>Cellulomonadaceae</taxon>
        <taxon>Cellulomonas</taxon>
    </lineage>
</organism>
<comment type="caution">
    <text evidence="4">The sequence shown here is derived from an EMBL/GenBank/DDBJ whole genome shotgun (WGS) entry which is preliminary data.</text>
</comment>
<dbReference type="PANTHER" id="PTHR30328:SF54">
    <property type="entry name" value="HTH-TYPE TRANSCRIPTIONAL REPRESSOR SCO4008"/>
    <property type="match status" value="1"/>
</dbReference>
<feature type="domain" description="HTH tetR-type" evidence="3">
    <location>
        <begin position="6"/>
        <end position="66"/>
    </location>
</feature>
<accession>A0A7W4UI62</accession>
<dbReference type="GO" id="GO:0006355">
    <property type="term" value="P:regulation of DNA-templated transcription"/>
    <property type="evidence" value="ECO:0007669"/>
    <property type="project" value="UniProtKB-ARBA"/>
</dbReference>
<dbReference type="InterPro" id="IPR050109">
    <property type="entry name" value="HTH-type_TetR-like_transc_reg"/>
</dbReference>
<dbReference type="EMBL" id="JACHVX010000005">
    <property type="protein sequence ID" value="MBB2924629.1"/>
    <property type="molecule type" value="Genomic_DNA"/>
</dbReference>
<proteinExistence type="predicted"/>
<name>A0A7W4UI62_9CELL</name>
<dbReference type="SUPFAM" id="SSF46689">
    <property type="entry name" value="Homeodomain-like"/>
    <property type="match status" value="1"/>
</dbReference>
<dbReference type="Proteomes" id="UP000518206">
    <property type="component" value="Unassembled WGS sequence"/>
</dbReference>
<dbReference type="AlphaFoldDB" id="A0A7W4UI62"/>
<evidence type="ECO:0000256" key="1">
    <source>
        <dbReference type="ARBA" id="ARBA00023125"/>
    </source>
</evidence>
<evidence type="ECO:0000313" key="5">
    <source>
        <dbReference type="Proteomes" id="UP000518206"/>
    </source>
</evidence>
<keyword evidence="1 2" id="KW-0238">DNA-binding</keyword>
<dbReference type="PROSITE" id="PS50977">
    <property type="entry name" value="HTH_TETR_2"/>
    <property type="match status" value="1"/>
</dbReference>
<dbReference type="GO" id="GO:0003677">
    <property type="term" value="F:DNA binding"/>
    <property type="evidence" value="ECO:0007669"/>
    <property type="project" value="UniProtKB-UniRule"/>
</dbReference>
<reference evidence="4 5" key="2">
    <citation type="submission" date="2020-08" db="EMBL/GenBank/DDBJ databases">
        <authorList>
            <person name="Partida-Martinez L."/>
            <person name="Huntemann M."/>
            <person name="Clum A."/>
            <person name="Wang J."/>
            <person name="Palaniappan K."/>
            <person name="Ritter S."/>
            <person name="Chen I.-M."/>
            <person name="Stamatis D."/>
            <person name="Reddy T."/>
            <person name="O'Malley R."/>
            <person name="Daum C."/>
            <person name="Shapiro N."/>
            <person name="Ivanova N."/>
            <person name="Kyrpides N."/>
            <person name="Woyke T."/>
        </authorList>
    </citation>
    <scope>NUCLEOTIDE SEQUENCE [LARGE SCALE GENOMIC DNA]</scope>
    <source>
        <strain evidence="4 5">RAS26</strain>
    </source>
</reference>
<protein>
    <submittedName>
        <fullName evidence="4">AcrR family transcriptional regulator</fullName>
    </submittedName>
</protein>
<reference evidence="4 5" key="1">
    <citation type="submission" date="2020-08" db="EMBL/GenBank/DDBJ databases">
        <title>The Agave Microbiome: Exploring the role of microbial communities in plant adaptations to desert environments.</title>
        <authorList>
            <person name="Partida-Martinez L.P."/>
        </authorList>
    </citation>
    <scope>NUCLEOTIDE SEQUENCE [LARGE SCALE GENOMIC DNA]</scope>
    <source>
        <strain evidence="4 5">RAS26</strain>
    </source>
</reference>